<evidence type="ECO:0000259" key="3">
    <source>
        <dbReference type="PROSITE" id="PS50887"/>
    </source>
</evidence>
<dbReference type="Gene3D" id="3.30.70.270">
    <property type="match status" value="1"/>
</dbReference>
<dbReference type="InterPro" id="IPR043128">
    <property type="entry name" value="Rev_trsase/Diguanyl_cyclase"/>
</dbReference>
<dbReference type="Pfam" id="PF07695">
    <property type="entry name" value="7TMR-DISM_7TM"/>
    <property type="match status" value="1"/>
</dbReference>
<dbReference type="CDD" id="cd01948">
    <property type="entry name" value="EAL"/>
    <property type="match status" value="1"/>
</dbReference>
<keyword evidence="5" id="KW-1185">Reference proteome</keyword>
<dbReference type="InterPro" id="IPR011622">
    <property type="entry name" value="7TMR_DISM_rcpt_extracell_dom2"/>
</dbReference>
<dbReference type="SMART" id="SM00052">
    <property type="entry name" value="EAL"/>
    <property type="match status" value="1"/>
</dbReference>
<dbReference type="Pfam" id="PF07696">
    <property type="entry name" value="7TMR-DISMED2"/>
    <property type="match status" value="1"/>
</dbReference>
<feature type="transmembrane region" description="Helical" evidence="1">
    <location>
        <begin position="246"/>
        <end position="264"/>
    </location>
</feature>
<dbReference type="Gene3D" id="3.20.20.450">
    <property type="entry name" value="EAL domain"/>
    <property type="match status" value="1"/>
</dbReference>
<dbReference type="GO" id="GO:0071111">
    <property type="term" value="F:cyclic-guanylate-specific phosphodiesterase activity"/>
    <property type="evidence" value="ECO:0007669"/>
    <property type="project" value="InterPro"/>
</dbReference>
<feature type="transmembrane region" description="Helical" evidence="1">
    <location>
        <begin position="339"/>
        <end position="359"/>
    </location>
</feature>
<feature type="transmembrane region" description="Helical" evidence="1">
    <location>
        <begin position="421"/>
        <end position="443"/>
    </location>
</feature>
<feature type="transmembrane region" description="Helical" evidence="1">
    <location>
        <begin position="306"/>
        <end position="327"/>
    </location>
</feature>
<evidence type="ECO:0000259" key="2">
    <source>
        <dbReference type="PROSITE" id="PS50883"/>
    </source>
</evidence>
<feature type="transmembrane region" description="Helical" evidence="1">
    <location>
        <begin position="67"/>
        <end position="87"/>
    </location>
</feature>
<keyword evidence="1" id="KW-0472">Membrane</keyword>
<accession>A0A2A2I5Y3</accession>
<organism evidence="4 5">
    <name type="scientific">Tamilnaduibacter salinus</name>
    <dbReference type="NCBI Taxonomy" id="1484056"/>
    <lineage>
        <taxon>Bacteria</taxon>
        <taxon>Pseudomonadati</taxon>
        <taxon>Pseudomonadota</taxon>
        <taxon>Gammaproteobacteria</taxon>
        <taxon>Pseudomonadales</taxon>
        <taxon>Marinobacteraceae</taxon>
        <taxon>Tamilnaduibacter</taxon>
    </lineage>
</organism>
<feature type="transmembrane region" description="Helical" evidence="1">
    <location>
        <begin position="397"/>
        <end position="415"/>
    </location>
</feature>
<dbReference type="PANTHER" id="PTHR33121">
    <property type="entry name" value="CYCLIC DI-GMP PHOSPHODIESTERASE PDEF"/>
    <property type="match status" value="1"/>
</dbReference>
<reference evidence="4 5" key="1">
    <citation type="submission" date="2017-07" db="EMBL/GenBank/DDBJ databases">
        <title>Tamlnaduibacter salinus (Mi-7) genome sequencing.</title>
        <authorList>
            <person name="Verma A."/>
            <person name="Krishnamurthi S."/>
        </authorList>
    </citation>
    <scope>NUCLEOTIDE SEQUENCE [LARGE SCALE GENOMIC DNA]</scope>
    <source>
        <strain evidence="4 5">Mi-7</strain>
    </source>
</reference>
<dbReference type="SMART" id="SM00267">
    <property type="entry name" value="GGDEF"/>
    <property type="match status" value="1"/>
</dbReference>
<protein>
    <recommendedName>
        <fullName evidence="6">Diguanylate cyclase/phosphodiesterase</fullName>
    </recommendedName>
</protein>
<evidence type="ECO:0008006" key="6">
    <source>
        <dbReference type="Google" id="ProtNLM"/>
    </source>
</evidence>
<dbReference type="InterPro" id="IPR011623">
    <property type="entry name" value="7TMR_DISM_rcpt_extracell_dom1"/>
</dbReference>
<feature type="transmembrane region" description="Helical" evidence="1">
    <location>
        <begin position="365"/>
        <end position="385"/>
    </location>
</feature>
<evidence type="ECO:0000313" key="4">
    <source>
        <dbReference type="EMBL" id="PAV26716.1"/>
    </source>
</evidence>
<gene>
    <name evidence="4" type="ORF">CF392_04415</name>
</gene>
<evidence type="ECO:0000313" key="5">
    <source>
        <dbReference type="Proteomes" id="UP000218332"/>
    </source>
</evidence>
<evidence type="ECO:0000256" key="1">
    <source>
        <dbReference type="SAM" id="Phobius"/>
    </source>
</evidence>
<proteinExistence type="predicted"/>
<dbReference type="PROSITE" id="PS50883">
    <property type="entry name" value="EAL"/>
    <property type="match status" value="1"/>
</dbReference>
<dbReference type="PANTHER" id="PTHR33121:SF19">
    <property type="entry name" value="CYCLIC DI-GMP PHOSPHODIESTERASE PA2567"/>
    <property type="match status" value="1"/>
</dbReference>
<dbReference type="Pfam" id="PF00990">
    <property type="entry name" value="GGDEF"/>
    <property type="match status" value="1"/>
</dbReference>
<comment type="caution">
    <text evidence="4">The sequence shown here is derived from an EMBL/GenBank/DDBJ whole genome shotgun (WGS) entry which is preliminary data.</text>
</comment>
<keyword evidence="1" id="KW-1133">Transmembrane helix</keyword>
<dbReference type="InterPro" id="IPR029787">
    <property type="entry name" value="Nucleotide_cyclase"/>
</dbReference>
<dbReference type="AlphaFoldDB" id="A0A2A2I5Y3"/>
<dbReference type="SUPFAM" id="SSF141868">
    <property type="entry name" value="EAL domain-like"/>
    <property type="match status" value="1"/>
</dbReference>
<sequence length="917" mass="102664">MPGSLRCRKSQQVIFRHPGNPCATLCGNALPANKRRPRPPQQGATVPVNEAITSSTTLRFARPISSLILCFLIWLAPWASTVLALTIDPELERQTIDSDIEMVVTSAKTTVADVLRRRDAEWQPVKSEINSGYKDAVHWFRLELENPKSVAIKRLLEIGYPLLDHLTLYEIVGGRVTQRTETGDRQPFHKRPIQDRHFLFPVTLPADGDLTILLRVQTSGSLQVPLTLWQERAFHADSEAGSNLRASLYGILLVMCAFNLFLFASLRKKAYLYYVLVVFSTLVLMSSLHGFAFQYVYPDSPRLHELVILLIVPLCQILFCLFTMEFLDLKRHQPQVNRLFQILISLAILCLLGAFVLPYEISTRLSVILSLPVAAANLMAGLWLWYHHKRSARLFSLAWMSLLAGLILAVLNRVGALPANFLTVNSISLGASLQALLFSFALADRFNREREARFQAQQSTLEAVQSQRRAEQRLFHAASHHELTGLPNRLLFEDRVQARLGNLPEGHEMVIVLLHLRRADEVNKTLGYRNADQLLQKVAIRLNQVVGDCPNAVPLRTSEQNALNCAAYVEGVTFACALSGQEPDKLLSQATSTAEQMAQPIDFMGLSMDLSFTVGCSFTENGNGHIHMLLRQAFIAFDQASHHSGTVAVYKPEMNPYSERRLTLMTELRSAIENDKLRLYFQPQLNPQTQRVKGFEALLRWSHPEYGIIPPDEFIPMAEQTGLIKPLTRWVISNALSFCHQLNHVDPTITVAVNISAVNLREPGFSEQAKDLLSSSQVDARNLVMEVTETEAMTDPKSAIQTLRALKEAQIGLSIDDFGTGHSSLSYIRKLPISEIKIDRSFVTGMDKNDGDSTIVRTTVNMCHDLGYEVVAEGVETAEVQSMLAAMNCDRVQGYHIAPPMDADQAITWLVDRPAFL</sequence>
<dbReference type="Pfam" id="PF00563">
    <property type="entry name" value="EAL"/>
    <property type="match status" value="1"/>
</dbReference>
<dbReference type="InterPro" id="IPR001633">
    <property type="entry name" value="EAL_dom"/>
</dbReference>
<feature type="domain" description="GGDEF" evidence="3">
    <location>
        <begin position="507"/>
        <end position="652"/>
    </location>
</feature>
<keyword evidence="1" id="KW-0812">Transmembrane</keyword>
<name>A0A2A2I5Y3_9GAMM</name>
<dbReference type="Proteomes" id="UP000218332">
    <property type="component" value="Unassembled WGS sequence"/>
</dbReference>
<dbReference type="PROSITE" id="PS50887">
    <property type="entry name" value="GGDEF"/>
    <property type="match status" value="1"/>
</dbReference>
<dbReference type="InterPro" id="IPR050706">
    <property type="entry name" value="Cyclic-di-GMP_PDE-like"/>
</dbReference>
<dbReference type="Gene3D" id="2.60.40.2380">
    <property type="match status" value="1"/>
</dbReference>
<feature type="domain" description="EAL" evidence="2">
    <location>
        <begin position="661"/>
        <end position="914"/>
    </location>
</feature>
<dbReference type="EMBL" id="NMPM01000016">
    <property type="protein sequence ID" value="PAV26716.1"/>
    <property type="molecule type" value="Genomic_DNA"/>
</dbReference>
<dbReference type="InterPro" id="IPR000160">
    <property type="entry name" value="GGDEF_dom"/>
</dbReference>
<dbReference type="InterPro" id="IPR035919">
    <property type="entry name" value="EAL_sf"/>
</dbReference>
<feature type="transmembrane region" description="Helical" evidence="1">
    <location>
        <begin position="271"/>
        <end position="294"/>
    </location>
</feature>
<dbReference type="SUPFAM" id="SSF55073">
    <property type="entry name" value="Nucleotide cyclase"/>
    <property type="match status" value="1"/>
</dbReference>